<dbReference type="Pfam" id="PF00135">
    <property type="entry name" value="COesterase"/>
    <property type="match status" value="1"/>
</dbReference>
<dbReference type="SUPFAM" id="SSF53474">
    <property type="entry name" value="alpha/beta-Hydrolases"/>
    <property type="match status" value="1"/>
</dbReference>
<sequence>MGEAVSAIDKAWAYRYNQVSLANPPGDTAVEHASENYMMFEGTSTGFNGTTTFTRLTPVEQAFAAELIAYWLSFIHSGDPNTYKLDRSPEWSQYSTAARNRIVLQEGPPNSSTESGSFVEIEPDVERTRCEFVGKLDHMQA</sequence>
<dbReference type="HOGENOM" id="CLU_1825480_0_0_1"/>
<organism evidence="2 3">
    <name type="scientific">Gloeophyllum trabeum (strain ATCC 11539 / FP-39264 / Madison 617)</name>
    <name type="common">Brown rot fungus</name>
    <dbReference type="NCBI Taxonomy" id="670483"/>
    <lineage>
        <taxon>Eukaryota</taxon>
        <taxon>Fungi</taxon>
        <taxon>Dikarya</taxon>
        <taxon>Basidiomycota</taxon>
        <taxon>Agaricomycotina</taxon>
        <taxon>Agaricomycetes</taxon>
        <taxon>Gloeophyllales</taxon>
        <taxon>Gloeophyllaceae</taxon>
        <taxon>Gloeophyllum</taxon>
    </lineage>
</organism>
<evidence type="ECO:0000313" key="2">
    <source>
        <dbReference type="EMBL" id="EPQ51910.1"/>
    </source>
</evidence>
<dbReference type="InterPro" id="IPR002018">
    <property type="entry name" value="CarbesteraseB"/>
</dbReference>
<dbReference type="AlphaFoldDB" id="S7RCG6"/>
<keyword evidence="3" id="KW-1185">Reference proteome</keyword>
<dbReference type="KEGG" id="gtr:GLOTRDRAFT_132721"/>
<protein>
    <recommendedName>
        <fullName evidence="1">Carboxylesterase type B domain-containing protein</fullName>
    </recommendedName>
</protein>
<dbReference type="eggNOG" id="KOG4389">
    <property type="taxonomic scope" value="Eukaryota"/>
</dbReference>
<dbReference type="GeneID" id="19302560"/>
<dbReference type="RefSeq" id="XP_007869785.1">
    <property type="nucleotide sequence ID" value="XM_007871594.1"/>
</dbReference>
<dbReference type="OrthoDB" id="3049791at2759"/>
<name>S7RCG6_GLOTA</name>
<reference evidence="2 3" key="1">
    <citation type="journal article" date="2012" name="Science">
        <title>The Paleozoic origin of enzymatic lignin decomposition reconstructed from 31 fungal genomes.</title>
        <authorList>
            <person name="Floudas D."/>
            <person name="Binder M."/>
            <person name="Riley R."/>
            <person name="Barry K."/>
            <person name="Blanchette R.A."/>
            <person name="Henrissat B."/>
            <person name="Martinez A.T."/>
            <person name="Otillar R."/>
            <person name="Spatafora J.W."/>
            <person name="Yadav J.S."/>
            <person name="Aerts A."/>
            <person name="Benoit I."/>
            <person name="Boyd A."/>
            <person name="Carlson A."/>
            <person name="Copeland A."/>
            <person name="Coutinho P.M."/>
            <person name="de Vries R.P."/>
            <person name="Ferreira P."/>
            <person name="Findley K."/>
            <person name="Foster B."/>
            <person name="Gaskell J."/>
            <person name="Glotzer D."/>
            <person name="Gorecki P."/>
            <person name="Heitman J."/>
            <person name="Hesse C."/>
            <person name="Hori C."/>
            <person name="Igarashi K."/>
            <person name="Jurgens J.A."/>
            <person name="Kallen N."/>
            <person name="Kersten P."/>
            <person name="Kohler A."/>
            <person name="Kuees U."/>
            <person name="Kumar T.K.A."/>
            <person name="Kuo A."/>
            <person name="LaButti K."/>
            <person name="Larrondo L.F."/>
            <person name="Lindquist E."/>
            <person name="Ling A."/>
            <person name="Lombard V."/>
            <person name="Lucas S."/>
            <person name="Lundell T."/>
            <person name="Martin R."/>
            <person name="McLaughlin D.J."/>
            <person name="Morgenstern I."/>
            <person name="Morin E."/>
            <person name="Murat C."/>
            <person name="Nagy L.G."/>
            <person name="Nolan M."/>
            <person name="Ohm R.A."/>
            <person name="Patyshakuliyeva A."/>
            <person name="Rokas A."/>
            <person name="Ruiz-Duenas F.J."/>
            <person name="Sabat G."/>
            <person name="Salamov A."/>
            <person name="Samejima M."/>
            <person name="Schmutz J."/>
            <person name="Slot J.C."/>
            <person name="St John F."/>
            <person name="Stenlid J."/>
            <person name="Sun H."/>
            <person name="Sun S."/>
            <person name="Syed K."/>
            <person name="Tsang A."/>
            <person name="Wiebenga A."/>
            <person name="Young D."/>
            <person name="Pisabarro A."/>
            <person name="Eastwood D.C."/>
            <person name="Martin F."/>
            <person name="Cullen D."/>
            <person name="Grigoriev I.V."/>
            <person name="Hibbett D.S."/>
        </authorList>
    </citation>
    <scope>NUCLEOTIDE SEQUENCE [LARGE SCALE GENOMIC DNA]</scope>
    <source>
        <strain evidence="2 3">ATCC 11539</strain>
    </source>
</reference>
<accession>S7RCG6</accession>
<dbReference type="Gene3D" id="3.40.50.1820">
    <property type="entry name" value="alpha/beta hydrolase"/>
    <property type="match status" value="1"/>
</dbReference>
<dbReference type="InterPro" id="IPR029058">
    <property type="entry name" value="AB_hydrolase_fold"/>
</dbReference>
<dbReference type="Proteomes" id="UP000030669">
    <property type="component" value="Unassembled WGS sequence"/>
</dbReference>
<evidence type="ECO:0000313" key="3">
    <source>
        <dbReference type="Proteomes" id="UP000030669"/>
    </source>
</evidence>
<dbReference type="EMBL" id="KB469309">
    <property type="protein sequence ID" value="EPQ51910.1"/>
    <property type="molecule type" value="Genomic_DNA"/>
</dbReference>
<proteinExistence type="predicted"/>
<evidence type="ECO:0000259" key="1">
    <source>
        <dbReference type="Pfam" id="PF00135"/>
    </source>
</evidence>
<feature type="domain" description="Carboxylesterase type B" evidence="1">
    <location>
        <begin position="9"/>
        <end position="106"/>
    </location>
</feature>
<gene>
    <name evidence="2" type="ORF">GLOTRDRAFT_132721</name>
</gene>